<accession>A0A7X6DP38</accession>
<reference evidence="2 3" key="1">
    <citation type="journal article" date="2020" name="Nature">
        <title>Bacterial chemolithoautotrophy via manganese oxidation.</title>
        <authorList>
            <person name="Yu H."/>
            <person name="Leadbetter J.R."/>
        </authorList>
    </citation>
    <scope>NUCLEOTIDE SEQUENCE [LARGE SCALE GENOMIC DNA]</scope>
    <source>
        <strain evidence="2 3">Mn-1</strain>
    </source>
</reference>
<organism evidence="2 3">
    <name type="scientific">Candidatus Manganitrophus noduliformans</name>
    <dbReference type="NCBI Taxonomy" id="2606439"/>
    <lineage>
        <taxon>Bacteria</taxon>
        <taxon>Pseudomonadati</taxon>
        <taxon>Nitrospirota</taxon>
        <taxon>Nitrospiria</taxon>
        <taxon>Candidatus Troglogloeales</taxon>
        <taxon>Candidatus Manganitrophaceae</taxon>
        <taxon>Candidatus Manganitrophus</taxon>
    </lineage>
</organism>
<dbReference type="EMBL" id="VTOW01000001">
    <property type="protein sequence ID" value="NKE70458.1"/>
    <property type="molecule type" value="Genomic_DNA"/>
</dbReference>
<keyword evidence="3" id="KW-1185">Reference proteome</keyword>
<dbReference type="Proteomes" id="UP000534783">
    <property type="component" value="Unassembled WGS sequence"/>
</dbReference>
<dbReference type="SUPFAM" id="SSF56436">
    <property type="entry name" value="C-type lectin-like"/>
    <property type="match status" value="1"/>
</dbReference>
<comment type="caution">
    <text evidence="2">The sequence shown here is derived from an EMBL/GenBank/DDBJ whole genome shotgun (WGS) entry which is preliminary data.</text>
</comment>
<dbReference type="InterPro" id="IPR016187">
    <property type="entry name" value="CTDL_fold"/>
</dbReference>
<dbReference type="AlphaFoldDB" id="A0A7X6DP38"/>
<evidence type="ECO:0000313" key="2">
    <source>
        <dbReference type="EMBL" id="NKE70458.1"/>
    </source>
</evidence>
<dbReference type="PANTHER" id="PTHR23150:SF19">
    <property type="entry name" value="FORMYLGLYCINE-GENERATING ENZYME"/>
    <property type="match status" value="1"/>
</dbReference>
<gene>
    <name evidence="2" type="ORF">MNODULE_06865</name>
</gene>
<name>A0A7X6DP38_9BACT</name>
<feature type="domain" description="Sulfatase-modifying factor enzyme-like" evidence="1">
    <location>
        <begin position="28"/>
        <end position="264"/>
    </location>
</feature>
<protein>
    <submittedName>
        <fullName evidence="2">Formylglycine-generating enzyme family protein</fullName>
    </submittedName>
</protein>
<evidence type="ECO:0000313" key="3">
    <source>
        <dbReference type="Proteomes" id="UP000534783"/>
    </source>
</evidence>
<dbReference type="PANTHER" id="PTHR23150">
    <property type="entry name" value="SULFATASE MODIFYING FACTOR 1, 2"/>
    <property type="match status" value="1"/>
</dbReference>
<dbReference type="RefSeq" id="WP_168058704.1">
    <property type="nucleotide sequence ID" value="NZ_VTOW01000001.1"/>
</dbReference>
<dbReference type="InterPro" id="IPR005532">
    <property type="entry name" value="SUMF_dom"/>
</dbReference>
<dbReference type="InterPro" id="IPR051043">
    <property type="entry name" value="Sulfatase_Mod_Factor_Kinase"/>
</dbReference>
<dbReference type="InterPro" id="IPR042095">
    <property type="entry name" value="SUMF_sf"/>
</dbReference>
<sequence>MVQLVFPAIVFIGMILSSCFLRVPPPPPEMVAVPAGEFIRGSDKVDADRQGQEFGSAKPWYLDEHPQHKMHLPAFYIDRYEITNAQYKTFIDATRSRPPVSFFIRSVPPGRENHPVTDVNWHDADRYCKWAGKRLPTEAEWEKAARGTDGREFPWGNEYDNKKLNAGDSGFGDIVPIGSFTAGASPYGAMDMSGNVWEWTADWYQPYPGSDYKHPNFGEKQKVFRGGGWGGQGHFSLPLFYRTAYRSSIPPEEAYADLGFRCAKSP</sequence>
<dbReference type="GO" id="GO:0120147">
    <property type="term" value="F:formylglycine-generating oxidase activity"/>
    <property type="evidence" value="ECO:0007669"/>
    <property type="project" value="TreeGrafter"/>
</dbReference>
<evidence type="ECO:0000259" key="1">
    <source>
        <dbReference type="Pfam" id="PF03781"/>
    </source>
</evidence>
<dbReference type="Gene3D" id="3.90.1580.10">
    <property type="entry name" value="paralog of FGE (formylglycine-generating enzyme)"/>
    <property type="match status" value="1"/>
</dbReference>
<dbReference type="Pfam" id="PF03781">
    <property type="entry name" value="FGE-sulfatase"/>
    <property type="match status" value="1"/>
</dbReference>
<proteinExistence type="predicted"/>